<evidence type="ECO:0000313" key="1">
    <source>
        <dbReference type="EMBL" id="REJ31453.1"/>
    </source>
</evidence>
<dbReference type="EMBL" id="QEWE01000005">
    <property type="protein sequence ID" value="REJ31453.1"/>
    <property type="molecule type" value="Genomic_DNA"/>
</dbReference>
<protein>
    <submittedName>
        <fullName evidence="1">Uncharacterized protein</fullName>
    </submittedName>
</protein>
<dbReference type="AlphaFoldDB" id="A0A3E0K975"/>
<evidence type="ECO:0000313" key="2">
    <source>
        <dbReference type="Proteomes" id="UP000257014"/>
    </source>
</evidence>
<organism evidence="1 2">
    <name type="scientific">Caldibacillus debilis</name>
    <dbReference type="NCBI Taxonomy" id="301148"/>
    <lineage>
        <taxon>Bacteria</taxon>
        <taxon>Bacillati</taxon>
        <taxon>Bacillota</taxon>
        <taxon>Bacilli</taxon>
        <taxon>Bacillales</taxon>
        <taxon>Bacillaceae</taxon>
        <taxon>Caldibacillus</taxon>
    </lineage>
</organism>
<comment type="caution">
    <text evidence="1">The sequence shown here is derived from an EMBL/GenBank/DDBJ whole genome shotgun (WGS) entry which is preliminary data.</text>
</comment>
<accession>A0A3E0K975</accession>
<name>A0A3E0K975_9BACI</name>
<sequence length="94" mass="10935">MKFAAFFRHSPGKGRSFFWKPAGIAKDRTPGVPDIILPRRPRTNFTGRMERKRLPMRPIFSPEKIPSLADRSLFGRPARRGCCPFFVQSNRMER</sequence>
<proteinExistence type="predicted"/>
<dbReference type="Proteomes" id="UP000257014">
    <property type="component" value="Unassembled WGS sequence"/>
</dbReference>
<gene>
    <name evidence="1" type="ORF">C6P37_01315</name>
</gene>
<reference evidence="1 2" key="1">
    <citation type="submission" date="2018-03" db="EMBL/GenBank/DDBJ databases">
        <authorList>
            <person name="Keele B.F."/>
        </authorList>
    </citation>
    <scope>NUCLEOTIDE SEQUENCE [LARGE SCALE GENOMIC DNA]</scope>
    <source>
        <strain evidence="1">ZCTH4_d</strain>
    </source>
</reference>